<dbReference type="EMBL" id="AAMT01000006">
    <property type="protein sequence ID" value="EAQ13104.1"/>
    <property type="molecule type" value="Genomic_DNA"/>
</dbReference>
<dbReference type="AlphaFoldDB" id="A3VFI9"/>
<dbReference type="RefSeq" id="WP_008331673.1">
    <property type="nucleotide sequence ID" value="NZ_CH902578.1"/>
</dbReference>
<dbReference type="Proteomes" id="UP000002931">
    <property type="component" value="Unassembled WGS sequence"/>
</dbReference>
<protein>
    <submittedName>
        <fullName evidence="1">Lipoprotein, putative</fullName>
    </submittedName>
</protein>
<evidence type="ECO:0000313" key="2">
    <source>
        <dbReference type="Proteomes" id="UP000002931"/>
    </source>
</evidence>
<name>A3VFI9_9RHOB</name>
<keyword evidence="2" id="KW-1185">Reference proteome</keyword>
<dbReference type="HOGENOM" id="CLU_153899_0_0_5"/>
<comment type="caution">
    <text evidence="1">The sequence shown here is derived from an EMBL/GenBank/DDBJ whole genome shotgun (WGS) entry which is preliminary data.</text>
</comment>
<proteinExistence type="predicted"/>
<keyword evidence="1" id="KW-0449">Lipoprotein</keyword>
<gene>
    <name evidence="1" type="ORF">RB2654_11418</name>
</gene>
<dbReference type="OrthoDB" id="7864349at2"/>
<accession>A3VFI9</accession>
<organism evidence="1 2">
    <name type="scientific">Maritimibacter alkaliphilus HTCC2654</name>
    <dbReference type="NCBI Taxonomy" id="314271"/>
    <lineage>
        <taxon>Bacteria</taxon>
        <taxon>Pseudomonadati</taxon>
        <taxon>Pseudomonadota</taxon>
        <taxon>Alphaproteobacteria</taxon>
        <taxon>Rhodobacterales</taxon>
        <taxon>Roseobacteraceae</taxon>
        <taxon>Maritimibacter</taxon>
    </lineage>
</organism>
<dbReference type="eggNOG" id="ENOG50330Z4">
    <property type="taxonomic scope" value="Bacteria"/>
</dbReference>
<evidence type="ECO:0000313" key="1">
    <source>
        <dbReference type="EMBL" id="EAQ13104.1"/>
    </source>
</evidence>
<dbReference type="PROSITE" id="PS51257">
    <property type="entry name" value="PROKAR_LIPOPROTEIN"/>
    <property type="match status" value="1"/>
</dbReference>
<reference evidence="1 2" key="1">
    <citation type="journal article" date="2010" name="J. Bacteriol.">
        <title>Genome sequences of Pelagibaca bermudensis HTCC2601T and Maritimibacter alkaliphilus HTCC2654T, the type strains of two marine Roseobacter genera.</title>
        <authorList>
            <person name="Thrash J.C."/>
            <person name="Cho J.C."/>
            <person name="Ferriera S."/>
            <person name="Johnson J."/>
            <person name="Vergin K.L."/>
            <person name="Giovannoni S.J."/>
        </authorList>
    </citation>
    <scope>NUCLEOTIDE SEQUENCE [LARGE SCALE GENOMIC DNA]</scope>
    <source>
        <strain evidence="1 2">HTCC2654</strain>
    </source>
</reference>
<dbReference type="STRING" id="314271.RB2654_11418"/>
<sequence>MRILFLLTALALIGCNSPSPRFMDSPHVEVEVAGSRFSVWRDGDRVEVIRTSPEVLPRLSVVLARAEVAIQRATGCQVWSGSLKGDQAVVTARLACG</sequence>